<sequence>MDQTSQNQSKGRALHAAFSAYPNKPMKSEMRLRRLIFWLVQALCSLLVVCDLFYLVNNLVAAFAFYHTACADPTRGSCAQVVQLSVTQFPALAHYGWLPEGYALYALICDLIQIVFYLGLATLIFWRTKQRRIRLFTSLWLITFACVSIEHVPLPGLLGLLGDLLQPLAWIGLMTLFAIFPDGRFVPRWAWLLPVLFVVLVCLSFAPLFTWFGVAAYGIFLITVGMQVYRYRAAASAIERQQIKWFASGFAAFVIGLILQNLLPLVIPILNEPDSWYHLANPVIWTGIFVLIPIGIGIALLRYRLWDIDVIINRSLVYGLLTLLLGLIYIGLIIGGQAVVDVWLKANEAPVIVISTLLVATLFHPLRQRIQQIIDQRFYRQKYDAARALEGFRATVQQEVELEPLCGHILQVVQETVQPEQLSLWLIEDRHQSSSSGAVPQPNTSRK</sequence>
<name>A0A8J3I923_9CHLR</name>
<keyword evidence="1" id="KW-1133">Transmembrane helix</keyword>
<evidence type="ECO:0000313" key="3">
    <source>
        <dbReference type="Proteomes" id="UP000612362"/>
    </source>
</evidence>
<dbReference type="AlphaFoldDB" id="A0A8J3I923"/>
<feature type="transmembrane region" description="Helical" evidence="1">
    <location>
        <begin position="349"/>
        <end position="366"/>
    </location>
</feature>
<comment type="caution">
    <text evidence="2">The sequence shown here is derived from an EMBL/GenBank/DDBJ whole genome shotgun (WGS) entry which is preliminary data.</text>
</comment>
<dbReference type="RefSeq" id="WP_220198179.1">
    <property type="nucleotide sequence ID" value="NZ_BNJF01000004.1"/>
</dbReference>
<feature type="transmembrane region" description="Helical" evidence="1">
    <location>
        <begin position="35"/>
        <end position="56"/>
    </location>
</feature>
<accession>A0A8J3I923</accession>
<dbReference type="Proteomes" id="UP000612362">
    <property type="component" value="Unassembled WGS sequence"/>
</dbReference>
<feature type="transmembrane region" description="Helical" evidence="1">
    <location>
        <begin position="189"/>
        <end position="208"/>
    </location>
</feature>
<feature type="transmembrane region" description="Helical" evidence="1">
    <location>
        <begin position="133"/>
        <end position="152"/>
    </location>
</feature>
<feature type="transmembrane region" description="Helical" evidence="1">
    <location>
        <begin position="243"/>
        <end position="263"/>
    </location>
</feature>
<gene>
    <name evidence="2" type="ORF">KSX_72280</name>
</gene>
<evidence type="ECO:0000313" key="2">
    <source>
        <dbReference type="EMBL" id="GHO49065.1"/>
    </source>
</evidence>
<feature type="transmembrane region" description="Helical" evidence="1">
    <location>
        <begin position="315"/>
        <end position="337"/>
    </location>
</feature>
<evidence type="ECO:0000256" key="1">
    <source>
        <dbReference type="SAM" id="Phobius"/>
    </source>
</evidence>
<protein>
    <submittedName>
        <fullName evidence="2">Uncharacterized protein</fullName>
    </submittedName>
</protein>
<keyword evidence="1" id="KW-0472">Membrane</keyword>
<keyword evidence="3" id="KW-1185">Reference proteome</keyword>
<reference evidence="2" key="1">
    <citation type="submission" date="2020-10" db="EMBL/GenBank/DDBJ databases">
        <title>Taxonomic study of unclassified bacteria belonging to the class Ktedonobacteria.</title>
        <authorList>
            <person name="Yabe S."/>
            <person name="Wang C.M."/>
            <person name="Zheng Y."/>
            <person name="Sakai Y."/>
            <person name="Cavaletti L."/>
            <person name="Monciardini P."/>
            <person name="Donadio S."/>
        </authorList>
    </citation>
    <scope>NUCLEOTIDE SEQUENCE</scope>
    <source>
        <strain evidence="2">SOSP1-1</strain>
    </source>
</reference>
<keyword evidence="1" id="KW-0812">Transmembrane</keyword>
<dbReference type="EMBL" id="BNJF01000004">
    <property type="protein sequence ID" value="GHO49065.1"/>
    <property type="molecule type" value="Genomic_DNA"/>
</dbReference>
<feature type="transmembrane region" description="Helical" evidence="1">
    <location>
        <begin position="283"/>
        <end position="303"/>
    </location>
</feature>
<proteinExistence type="predicted"/>
<feature type="transmembrane region" description="Helical" evidence="1">
    <location>
        <begin position="102"/>
        <end position="126"/>
    </location>
</feature>
<organism evidence="2 3">
    <name type="scientific">Ktedonospora formicarum</name>
    <dbReference type="NCBI Taxonomy" id="2778364"/>
    <lineage>
        <taxon>Bacteria</taxon>
        <taxon>Bacillati</taxon>
        <taxon>Chloroflexota</taxon>
        <taxon>Ktedonobacteria</taxon>
        <taxon>Ktedonobacterales</taxon>
        <taxon>Ktedonobacteraceae</taxon>
        <taxon>Ktedonospora</taxon>
    </lineage>
</organism>